<comment type="caution">
    <text evidence="2">The sequence shown here is derived from an EMBL/GenBank/DDBJ whole genome shotgun (WGS) entry which is preliminary data.</text>
</comment>
<evidence type="ECO:0000313" key="2">
    <source>
        <dbReference type="EMBL" id="KAJ8887010.1"/>
    </source>
</evidence>
<dbReference type="Proteomes" id="UP001159363">
    <property type="component" value="Chromosome X"/>
</dbReference>
<proteinExistence type="predicted"/>
<organism evidence="2 3">
    <name type="scientific">Dryococelus australis</name>
    <dbReference type="NCBI Taxonomy" id="614101"/>
    <lineage>
        <taxon>Eukaryota</taxon>
        <taxon>Metazoa</taxon>
        <taxon>Ecdysozoa</taxon>
        <taxon>Arthropoda</taxon>
        <taxon>Hexapoda</taxon>
        <taxon>Insecta</taxon>
        <taxon>Pterygota</taxon>
        <taxon>Neoptera</taxon>
        <taxon>Polyneoptera</taxon>
        <taxon>Phasmatodea</taxon>
        <taxon>Verophasmatodea</taxon>
        <taxon>Anareolatae</taxon>
        <taxon>Phasmatidae</taxon>
        <taxon>Eurycanthinae</taxon>
        <taxon>Dryococelus</taxon>
    </lineage>
</organism>
<feature type="compositionally biased region" description="Polar residues" evidence="1">
    <location>
        <begin position="161"/>
        <end position="184"/>
    </location>
</feature>
<dbReference type="EMBL" id="JARBHB010000004">
    <property type="protein sequence ID" value="KAJ8887010.1"/>
    <property type="molecule type" value="Genomic_DNA"/>
</dbReference>
<keyword evidence="3" id="KW-1185">Reference proteome</keyword>
<protein>
    <recommendedName>
        <fullName evidence="4">HTH psq-type domain-containing protein</fullName>
    </recommendedName>
</protein>
<sequence>MNRWPAYEMIRADDMSQASLVTRVSRRLACFLGTDSKGEHYKPKGTRRKYNEEDVKKAVDLVGKEGQTFAKVSNLFNIDKTYLFRAVAKQKKEEVIGSLKQKPKNKKKTVNLEPELNVVTKPADLDLLLDVGDVGVEPTSKTMFENVTEVGLHRLTYSSYRPTATSNSDTLANESDTFNQNSPGHPTALSKEAEKSHAEHLRTMAAYRPESSSPHRRFREREHFSFNMRFSQWEGSTTIDNFSSSQHLVDLERNTGIYPVERNKYPTARFDPEKFRRYLGRSVMGVYCTPTPPQQSFEAILLSKVRISEPSTQIRRRIDPNAKVITSEEFVAACEEKLNSKGKKDGRKKPSQHKSRLDYKDLEHMLMGYNNLNSGRNVSKACEEVSERCMCGVWPESFADFKVEADEEFLAAQVELTNEELQDWAQNPDTDAKTNEGMRMPEKKFSNKVMAETFQHVEKVFSKVRRGIMDAIQC</sequence>
<reference evidence="2 3" key="1">
    <citation type="submission" date="2023-02" db="EMBL/GenBank/DDBJ databases">
        <title>LHISI_Scaffold_Assembly.</title>
        <authorList>
            <person name="Stuart O.P."/>
            <person name="Cleave R."/>
            <person name="Magrath M.J.L."/>
            <person name="Mikheyev A.S."/>
        </authorList>
    </citation>
    <scope>NUCLEOTIDE SEQUENCE [LARGE SCALE GENOMIC DNA]</scope>
    <source>
        <strain evidence="2">Daus_M_001</strain>
        <tissue evidence="2">Leg muscle</tissue>
    </source>
</reference>
<accession>A0ABQ9HRJ0</accession>
<evidence type="ECO:0008006" key="4">
    <source>
        <dbReference type="Google" id="ProtNLM"/>
    </source>
</evidence>
<evidence type="ECO:0000256" key="1">
    <source>
        <dbReference type="SAM" id="MobiDB-lite"/>
    </source>
</evidence>
<feature type="region of interest" description="Disordered" evidence="1">
    <location>
        <begin position="161"/>
        <end position="198"/>
    </location>
</feature>
<evidence type="ECO:0000313" key="3">
    <source>
        <dbReference type="Proteomes" id="UP001159363"/>
    </source>
</evidence>
<gene>
    <name evidence="2" type="ORF">PR048_013224</name>
</gene>
<name>A0ABQ9HRJ0_9NEOP</name>